<dbReference type="PANTHER" id="PTHR21028">
    <property type="entry name" value="SI:CH211-156B7.4"/>
    <property type="match status" value="1"/>
</dbReference>
<dbReference type="InterPro" id="IPR023577">
    <property type="entry name" value="CYTH_domain"/>
</dbReference>
<feature type="domain" description="CYTH" evidence="1">
    <location>
        <begin position="3"/>
        <end position="170"/>
    </location>
</feature>
<dbReference type="EMBL" id="JAKLTR010000014">
    <property type="protein sequence ID" value="MCG2616615.1"/>
    <property type="molecule type" value="Genomic_DNA"/>
</dbReference>
<evidence type="ECO:0000313" key="2">
    <source>
        <dbReference type="EMBL" id="MCG2616615.1"/>
    </source>
</evidence>
<protein>
    <submittedName>
        <fullName evidence="2">Class IV adenylate cyclase</fullName>
    </submittedName>
</protein>
<dbReference type="SUPFAM" id="SSF55154">
    <property type="entry name" value="CYTH-like phosphatases"/>
    <property type="match status" value="1"/>
</dbReference>
<evidence type="ECO:0000259" key="1">
    <source>
        <dbReference type="PROSITE" id="PS51707"/>
    </source>
</evidence>
<gene>
    <name evidence="2" type="ORF">LZZ85_20110</name>
</gene>
<dbReference type="PROSITE" id="PS51707">
    <property type="entry name" value="CYTH"/>
    <property type="match status" value="1"/>
</dbReference>
<name>A0ABS9KWD4_9BACT</name>
<evidence type="ECO:0000313" key="3">
    <source>
        <dbReference type="Proteomes" id="UP001165367"/>
    </source>
</evidence>
<accession>A0ABS9KWD4</accession>
<sequence length="171" mass="19401">MGYLNVEIKAKCADAAFVREYLIGRGAAFRGTDHQTDTYFNVPNGRLKLREGNIENNLIYYERTNQAGPKHSDFELVKVPDAGKLKEVLAKSNGVKVVVEKKREIYYIKNVKFHIDEVPGLGHFMEIEAGNIGVDLSAAELRNQCDHYMQELGVREDDLIEVSYSDLLLHK</sequence>
<dbReference type="InterPro" id="IPR008173">
    <property type="entry name" value="Adenylyl_cyclase_CyaB"/>
</dbReference>
<dbReference type="CDD" id="cd07890">
    <property type="entry name" value="CYTH-like_AC_IV-like"/>
    <property type="match status" value="1"/>
</dbReference>
<dbReference type="Gene3D" id="2.40.320.10">
    <property type="entry name" value="Hypothetical Protein Pfu-838710-001"/>
    <property type="match status" value="1"/>
</dbReference>
<dbReference type="Pfam" id="PF01928">
    <property type="entry name" value="CYTH"/>
    <property type="match status" value="1"/>
</dbReference>
<organism evidence="2 3">
    <name type="scientific">Terrimonas ginsenosidimutans</name>
    <dbReference type="NCBI Taxonomy" id="2908004"/>
    <lineage>
        <taxon>Bacteria</taxon>
        <taxon>Pseudomonadati</taxon>
        <taxon>Bacteroidota</taxon>
        <taxon>Chitinophagia</taxon>
        <taxon>Chitinophagales</taxon>
        <taxon>Chitinophagaceae</taxon>
        <taxon>Terrimonas</taxon>
    </lineage>
</organism>
<dbReference type="RefSeq" id="WP_237875153.1">
    <property type="nucleotide sequence ID" value="NZ_JAKLTR010000014.1"/>
</dbReference>
<reference evidence="2" key="1">
    <citation type="submission" date="2022-01" db="EMBL/GenBank/DDBJ databases">
        <authorList>
            <person name="Jo J.-H."/>
            <person name="Im W.-T."/>
        </authorList>
    </citation>
    <scope>NUCLEOTIDE SEQUENCE</scope>
    <source>
        <strain evidence="2">NA20</strain>
    </source>
</reference>
<dbReference type="SMART" id="SM01118">
    <property type="entry name" value="CYTH"/>
    <property type="match status" value="1"/>
</dbReference>
<comment type="caution">
    <text evidence="2">The sequence shown here is derived from an EMBL/GenBank/DDBJ whole genome shotgun (WGS) entry which is preliminary data.</text>
</comment>
<keyword evidence="3" id="KW-1185">Reference proteome</keyword>
<proteinExistence type="predicted"/>
<dbReference type="PANTHER" id="PTHR21028:SF2">
    <property type="entry name" value="CYTH DOMAIN-CONTAINING PROTEIN"/>
    <property type="match status" value="1"/>
</dbReference>
<dbReference type="InterPro" id="IPR033469">
    <property type="entry name" value="CYTH-like_dom_sf"/>
</dbReference>
<dbReference type="Proteomes" id="UP001165367">
    <property type="component" value="Unassembled WGS sequence"/>
</dbReference>